<reference evidence="2" key="2">
    <citation type="submission" date="2013-12" db="EMBL/GenBank/DDBJ databases">
        <authorList>
            <person name="Yu Y."/>
            <person name="Lee S."/>
            <person name="de Baynast K."/>
            <person name="Wissotski M."/>
            <person name="Liu L."/>
            <person name="Talag J."/>
            <person name="Goicoechea J."/>
            <person name="Angelova A."/>
            <person name="Jetty R."/>
            <person name="Kudrna D."/>
            <person name="Golser W."/>
            <person name="Rivera L."/>
            <person name="Zhang J."/>
            <person name="Wing R."/>
        </authorList>
    </citation>
    <scope>NUCLEOTIDE SEQUENCE</scope>
</reference>
<sequence>MTKTQADFEELKKKQDASDLIRILAISQFPEEACIKIPPKLIDDISTVLTIYNVVNQDKAKSNDEIKVVGRMQDY</sequence>
<keyword evidence="2" id="KW-1185">Reference proteome</keyword>
<proteinExistence type="predicted"/>
<evidence type="ECO:0000313" key="1">
    <source>
        <dbReference type="EnsemblPlants" id="LPERR07G13720.1"/>
    </source>
</evidence>
<dbReference type="Proteomes" id="UP000032180">
    <property type="component" value="Chromosome 7"/>
</dbReference>
<reference evidence="1" key="3">
    <citation type="submission" date="2015-04" db="UniProtKB">
        <authorList>
            <consortium name="EnsemblPlants"/>
        </authorList>
    </citation>
    <scope>IDENTIFICATION</scope>
</reference>
<name>A0A0D9WZH3_9ORYZ</name>
<reference evidence="1 2" key="1">
    <citation type="submission" date="2012-08" db="EMBL/GenBank/DDBJ databases">
        <title>Oryza genome evolution.</title>
        <authorList>
            <person name="Wing R.A."/>
        </authorList>
    </citation>
    <scope>NUCLEOTIDE SEQUENCE</scope>
</reference>
<accession>A0A0D9WZH3</accession>
<protein>
    <submittedName>
        <fullName evidence="1">Uncharacterized protein</fullName>
    </submittedName>
</protein>
<organism evidence="1 2">
    <name type="scientific">Leersia perrieri</name>
    <dbReference type="NCBI Taxonomy" id="77586"/>
    <lineage>
        <taxon>Eukaryota</taxon>
        <taxon>Viridiplantae</taxon>
        <taxon>Streptophyta</taxon>
        <taxon>Embryophyta</taxon>
        <taxon>Tracheophyta</taxon>
        <taxon>Spermatophyta</taxon>
        <taxon>Magnoliopsida</taxon>
        <taxon>Liliopsida</taxon>
        <taxon>Poales</taxon>
        <taxon>Poaceae</taxon>
        <taxon>BOP clade</taxon>
        <taxon>Oryzoideae</taxon>
        <taxon>Oryzeae</taxon>
        <taxon>Oryzinae</taxon>
        <taxon>Leersia</taxon>
    </lineage>
</organism>
<dbReference type="AlphaFoldDB" id="A0A0D9WZH3"/>
<dbReference type="Gramene" id="LPERR07G13720.1">
    <property type="protein sequence ID" value="LPERR07G13720.1"/>
    <property type="gene ID" value="LPERR07G13720"/>
</dbReference>
<evidence type="ECO:0000313" key="2">
    <source>
        <dbReference type="Proteomes" id="UP000032180"/>
    </source>
</evidence>
<dbReference type="HOGENOM" id="CLU_2674679_0_0_1"/>
<dbReference type="EnsemblPlants" id="LPERR07G13720.1">
    <property type="protein sequence ID" value="LPERR07G13720.1"/>
    <property type="gene ID" value="LPERR07G13720"/>
</dbReference>